<feature type="transmembrane region" description="Helical" evidence="8">
    <location>
        <begin position="363"/>
        <end position="382"/>
    </location>
</feature>
<dbReference type="InterPro" id="IPR006068">
    <property type="entry name" value="ATPase_P-typ_cation-transptr_C"/>
</dbReference>
<dbReference type="InterPro" id="IPR036412">
    <property type="entry name" value="HAD-like_sf"/>
</dbReference>
<evidence type="ECO:0000256" key="6">
    <source>
        <dbReference type="ARBA" id="ARBA00023136"/>
    </source>
</evidence>
<comment type="subcellular location">
    <subcellularLocation>
        <location evidence="1">Endomembrane system</location>
        <topology evidence="1">Multi-pass membrane protein</topology>
    </subcellularLocation>
</comment>
<proteinExistence type="predicted"/>
<dbReference type="GO" id="GO:0046872">
    <property type="term" value="F:metal ion binding"/>
    <property type="evidence" value="ECO:0007669"/>
    <property type="project" value="UniProtKB-KW"/>
</dbReference>
<dbReference type="EMBL" id="LDAU01000037">
    <property type="protein sequence ID" value="KRX10194.1"/>
    <property type="molecule type" value="Genomic_DNA"/>
</dbReference>
<dbReference type="SUPFAM" id="SSF56784">
    <property type="entry name" value="HAD-like"/>
    <property type="match status" value="1"/>
</dbReference>
<dbReference type="NCBIfam" id="TIGR01494">
    <property type="entry name" value="ATPase_P-type"/>
    <property type="match status" value="1"/>
</dbReference>
<feature type="transmembrane region" description="Helical" evidence="8">
    <location>
        <begin position="402"/>
        <end position="420"/>
    </location>
</feature>
<keyword evidence="11" id="KW-1185">Reference proteome</keyword>
<dbReference type="SUPFAM" id="SSF81665">
    <property type="entry name" value="Calcium ATPase, transmembrane domain M"/>
    <property type="match status" value="1"/>
</dbReference>
<dbReference type="Pfam" id="PF13246">
    <property type="entry name" value="Cation_ATPase"/>
    <property type="match status" value="1"/>
</dbReference>
<dbReference type="InterPro" id="IPR001757">
    <property type="entry name" value="P_typ_ATPase"/>
</dbReference>
<evidence type="ECO:0000256" key="3">
    <source>
        <dbReference type="ARBA" id="ARBA00022723"/>
    </source>
</evidence>
<keyword evidence="6 8" id="KW-0472">Membrane</keyword>
<evidence type="ECO:0000256" key="4">
    <source>
        <dbReference type="ARBA" id="ARBA00022842"/>
    </source>
</evidence>
<feature type="domain" description="Cation-transporting P-type ATPase C-terminal" evidence="9">
    <location>
        <begin position="311"/>
        <end position="494"/>
    </location>
</feature>
<dbReference type="Gene3D" id="3.40.1110.10">
    <property type="entry name" value="Calcium-transporting ATPase, cytoplasmic domain N"/>
    <property type="match status" value="1"/>
</dbReference>
<evidence type="ECO:0000256" key="7">
    <source>
        <dbReference type="SAM" id="MobiDB-lite"/>
    </source>
</evidence>
<dbReference type="Pfam" id="PF00689">
    <property type="entry name" value="Cation_ATPase_C"/>
    <property type="match status" value="1"/>
</dbReference>
<dbReference type="InterPro" id="IPR023299">
    <property type="entry name" value="ATPase_P-typ_cyto_dom_N"/>
</dbReference>
<dbReference type="Gene3D" id="1.20.1110.10">
    <property type="entry name" value="Calcium-transporting ATPase, transmembrane domain"/>
    <property type="match status" value="1"/>
</dbReference>
<sequence length="531" mass="60191">MSLIYRLNETTYRVFVKGAPDWLHQYTTSYLDKFGNIQQINEDFENSRDKQIKNYADHALRTLLLCYKDVPVNELNADVEDLEYLETQLEKQLIVIGVVGIQDPLRPEVEGAVRTCQNAGVTVRVFTGDSADSAIAISKNAGIIEKNYDPNLDKHVVMTGPEFSEFVGGRKEIKDDKGKIIKYEIGNLEKFKIVYEKTRVIARSSPEDKYLLVTGIRQLGHVVAVTGDGTNDAPALKKADVGFAWNIQGTQVAKEASDIIVLNDSFNSIVAAILQGKHNLDCIRKFLYFQVVLNIVAILMVTLSAIALRESPLGLLQVVWINVFVSSFIIYAQIWEKPQESLIKTKPQGKFEAMITPNMWRNIIGQGIWQIFVLLVVLFKGAEIFSIPTGIHNEHWTQENEQHYTIFFNIFVYMQVFNEINARKLNKEEKNVFSGFFINPFFLIVIIFTIFVQILLTTYGGLAAGCSDLTMHQHIVCLVIGASSLIVGYLIKLLPEACFNSIFLFRNFEKEGEEEKQDSQFKLESSKDKNI</sequence>
<dbReference type="AlphaFoldDB" id="A0A0V0R6T8"/>
<dbReference type="PANTHER" id="PTHR24093">
    <property type="entry name" value="CATION TRANSPORTING ATPASE"/>
    <property type="match status" value="1"/>
</dbReference>
<reference evidence="10 11" key="1">
    <citation type="journal article" date="2015" name="Sci. Rep.">
        <title>Genome of the facultative scuticociliatosis pathogen Pseudocohnilembus persalinus provides insight into its virulence through horizontal gene transfer.</title>
        <authorList>
            <person name="Xiong J."/>
            <person name="Wang G."/>
            <person name="Cheng J."/>
            <person name="Tian M."/>
            <person name="Pan X."/>
            <person name="Warren A."/>
            <person name="Jiang C."/>
            <person name="Yuan D."/>
            <person name="Miao W."/>
        </authorList>
    </citation>
    <scope>NUCLEOTIDE SEQUENCE [LARGE SCALE GENOMIC DNA]</scope>
    <source>
        <strain evidence="10">36N120E</strain>
    </source>
</reference>
<keyword evidence="3" id="KW-0479">Metal-binding</keyword>
<accession>A0A0V0R6T8</accession>
<feature type="transmembrane region" description="Helical" evidence="8">
    <location>
        <begin position="471"/>
        <end position="491"/>
    </location>
</feature>
<feature type="transmembrane region" description="Helical" evidence="8">
    <location>
        <begin position="286"/>
        <end position="308"/>
    </location>
</feature>
<dbReference type="GO" id="GO:0012505">
    <property type="term" value="C:endomembrane system"/>
    <property type="evidence" value="ECO:0007669"/>
    <property type="project" value="UniProtKB-SubCell"/>
</dbReference>
<evidence type="ECO:0000259" key="9">
    <source>
        <dbReference type="Pfam" id="PF00689"/>
    </source>
</evidence>
<evidence type="ECO:0000256" key="2">
    <source>
        <dbReference type="ARBA" id="ARBA00022692"/>
    </source>
</evidence>
<evidence type="ECO:0000256" key="8">
    <source>
        <dbReference type="SAM" id="Phobius"/>
    </source>
</evidence>
<keyword evidence="4" id="KW-0460">Magnesium</keyword>
<dbReference type="OrthoDB" id="3352408at2759"/>
<keyword evidence="2 8" id="KW-0812">Transmembrane</keyword>
<protein>
    <submittedName>
        <fullName evidence="10">P-type ATPase, cytoplasmic domain N</fullName>
    </submittedName>
</protein>
<feature type="region of interest" description="Disordered" evidence="7">
    <location>
        <begin position="512"/>
        <end position="531"/>
    </location>
</feature>
<dbReference type="InterPro" id="IPR023298">
    <property type="entry name" value="ATPase_P-typ_TM_dom_sf"/>
</dbReference>
<feature type="transmembrane region" description="Helical" evidence="8">
    <location>
        <begin position="314"/>
        <end position="334"/>
    </location>
</feature>
<dbReference type="GO" id="GO:0005388">
    <property type="term" value="F:P-type calcium transporter activity"/>
    <property type="evidence" value="ECO:0007669"/>
    <property type="project" value="TreeGrafter"/>
</dbReference>
<evidence type="ECO:0000313" key="10">
    <source>
        <dbReference type="EMBL" id="KRX10194.1"/>
    </source>
</evidence>
<keyword evidence="5 8" id="KW-1133">Transmembrane helix</keyword>
<dbReference type="InterPro" id="IPR023214">
    <property type="entry name" value="HAD_sf"/>
</dbReference>
<dbReference type="Gene3D" id="3.40.50.1000">
    <property type="entry name" value="HAD superfamily/HAD-like"/>
    <property type="match status" value="1"/>
</dbReference>
<dbReference type="SUPFAM" id="SSF81660">
    <property type="entry name" value="Metal cation-transporting ATPase, ATP-binding domain N"/>
    <property type="match status" value="1"/>
</dbReference>
<evidence type="ECO:0000256" key="1">
    <source>
        <dbReference type="ARBA" id="ARBA00004127"/>
    </source>
</evidence>
<feature type="transmembrane region" description="Helical" evidence="8">
    <location>
        <begin position="432"/>
        <end position="459"/>
    </location>
</feature>
<dbReference type="GO" id="GO:0005886">
    <property type="term" value="C:plasma membrane"/>
    <property type="evidence" value="ECO:0007669"/>
    <property type="project" value="TreeGrafter"/>
</dbReference>
<dbReference type="PRINTS" id="PR00119">
    <property type="entry name" value="CATATPASE"/>
</dbReference>
<dbReference type="OMA" id="HITIFEH"/>
<organism evidence="10 11">
    <name type="scientific">Pseudocohnilembus persalinus</name>
    <name type="common">Ciliate</name>
    <dbReference type="NCBI Taxonomy" id="266149"/>
    <lineage>
        <taxon>Eukaryota</taxon>
        <taxon>Sar</taxon>
        <taxon>Alveolata</taxon>
        <taxon>Ciliophora</taxon>
        <taxon>Intramacronucleata</taxon>
        <taxon>Oligohymenophorea</taxon>
        <taxon>Scuticociliatia</taxon>
        <taxon>Philasterida</taxon>
        <taxon>Pseudocohnilembidae</taxon>
        <taxon>Pseudocohnilembus</taxon>
    </lineage>
</organism>
<evidence type="ECO:0000256" key="5">
    <source>
        <dbReference type="ARBA" id="ARBA00022989"/>
    </source>
</evidence>
<feature type="compositionally biased region" description="Basic and acidic residues" evidence="7">
    <location>
        <begin position="517"/>
        <end position="531"/>
    </location>
</feature>
<dbReference type="Proteomes" id="UP000054937">
    <property type="component" value="Unassembled WGS sequence"/>
</dbReference>
<gene>
    <name evidence="10" type="ORF">PPERSA_12152</name>
</gene>
<dbReference type="GO" id="GO:0005524">
    <property type="term" value="F:ATP binding"/>
    <property type="evidence" value="ECO:0007669"/>
    <property type="project" value="InterPro"/>
</dbReference>
<dbReference type="GO" id="GO:0016887">
    <property type="term" value="F:ATP hydrolysis activity"/>
    <property type="evidence" value="ECO:0007669"/>
    <property type="project" value="InterPro"/>
</dbReference>
<dbReference type="PANTHER" id="PTHR24093:SF369">
    <property type="entry name" value="CALCIUM-TRANSPORTING ATPASE"/>
    <property type="match status" value="1"/>
</dbReference>
<dbReference type="InParanoid" id="A0A0V0R6T8"/>
<name>A0A0V0R6T8_PSEPJ</name>
<comment type="caution">
    <text evidence="10">The sequence shown here is derived from an EMBL/GenBank/DDBJ whole genome shotgun (WGS) entry which is preliminary data.</text>
</comment>
<evidence type="ECO:0000313" key="11">
    <source>
        <dbReference type="Proteomes" id="UP000054937"/>
    </source>
</evidence>